<evidence type="ECO:0000256" key="2">
    <source>
        <dbReference type="ARBA" id="ARBA00022741"/>
    </source>
</evidence>
<protein>
    <submittedName>
        <fullName evidence="4">Bacitracin ABC transporter ATP-binding protein</fullName>
    </submittedName>
</protein>
<keyword evidence="3 4" id="KW-0067">ATP-binding</keyword>
<dbReference type="SUPFAM" id="SSF52540">
    <property type="entry name" value="P-loop containing nucleoside triphosphate hydrolases"/>
    <property type="match status" value="1"/>
</dbReference>
<dbReference type="InterPro" id="IPR051782">
    <property type="entry name" value="ABC_Transporter_VariousFunc"/>
</dbReference>
<dbReference type="SMART" id="SM00382">
    <property type="entry name" value="AAA"/>
    <property type="match status" value="1"/>
</dbReference>
<name>A0A074JEV5_STRSL</name>
<keyword evidence="1" id="KW-0813">Transport</keyword>
<dbReference type="Gene3D" id="3.40.50.300">
    <property type="entry name" value="P-loop containing nucleotide triphosphate hydrolases"/>
    <property type="match status" value="1"/>
</dbReference>
<sequence>MTVLAVKGLTYSFGKQTVLDNISFTLEKGDIAGLIGNNGAGKTTLMKLVSGILAGPKDIIDLKTKTVGALIEAPALYPNMTVEANLKFYCKLYSKDYALIDRYKDELEVAAYLKRKASKLSLGMKQRVGLFIALIASDELILLDEPTNGLDPNGINSLLTLIKKLAKNHGLTFIISSHILSNLEQVCTKNYLLKNHKLIYLDDSDNVKYKIYTEDLSLKSLMTLLKLNGIPFERQKHDILVKGLAAVKQVMDREGIPFTYEKEGLSEVLFNEK</sequence>
<gene>
    <name evidence="4" type="ORF">DL07_04665</name>
</gene>
<keyword evidence="2" id="KW-0547">Nucleotide-binding</keyword>
<dbReference type="Pfam" id="PF00005">
    <property type="entry name" value="ABC_tran"/>
    <property type="match status" value="1"/>
</dbReference>
<dbReference type="PANTHER" id="PTHR42939:SF1">
    <property type="entry name" value="ABC TRANSPORTER ATP-BINDING PROTEIN ALBC-RELATED"/>
    <property type="match status" value="1"/>
</dbReference>
<dbReference type="Proteomes" id="UP000027855">
    <property type="component" value="Unassembled WGS sequence"/>
</dbReference>
<dbReference type="InterPro" id="IPR003593">
    <property type="entry name" value="AAA+_ATPase"/>
</dbReference>
<organism evidence="4 5">
    <name type="scientific">Streptococcus salivarius</name>
    <dbReference type="NCBI Taxonomy" id="1304"/>
    <lineage>
        <taxon>Bacteria</taxon>
        <taxon>Bacillati</taxon>
        <taxon>Bacillota</taxon>
        <taxon>Bacilli</taxon>
        <taxon>Lactobacillales</taxon>
        <taxon>Streptococcaceae</taxon>
        <taxon>Streptococcus</taxon>
    </lineage>
</organism>
<dbReference type="PROSITE" id="PS50893">
    <property type="entry name" value="ABC_TRANSPORTER_2"/>
    <property type="match status" value="1"/>
</dbReference>
<evidence type="ECO:0000256" key="3">
    <source>
        <dbReference type="ARBA" id="ARBA00022840"/>
    </source>
</evidence>
<dbReference type="GO" id="GO:0016887">
    <property type="term" value="F:ATP hydrolysis activity"/>
    <property type="evidence" value="ECO:0007669"/>
    <property type="project" value="InterPro"/>
</dbReference>
<proteinExistence type="predicted"/>
<evidence type="ECO:0000313" key="4">
    <source>
        <dbReference type="EMBL" id="KEO44579.1"/>
    </source>
</evidence>
<dbReference type="GO" id="GO:0005524">
    <property type="term" value="F:ATP binding"/>
    <property type="evidence" value="ECO:0007669"/>
    <property type="project" value="UniProtKB-KW"/>
</dbReference>
<evidence type="ECO:0000256" key="1">
    <source>
        <dbReference type="ARBA" id="ARBA00022448"/>
    </source>
</evidence>
<accession>A0A074JEV5</accession>
<dbReference type="PANTHER" id="PTHR42939">
    <property type="entry name" value="ABC TRANSPORTER ATP-BINDING PROTEIN ALBC-RELATED"/>
    <property type="match status" value="1"/>
</dbReference>
<dbReference type="InterPro" id="IPR003439">
    <property type="entry name" value="ABC_transporter-like_ATP-bd"/>
</dbReference>
<dbReference type="EMBL" id="JJMT01000019">
    <property type="protein sequence ID" value="KEO44579.1"/>
    <property type="molecule type" value="Genomic_DNA"/>
</dbReference>
<dbReference type="RefSeq" id="WP_037599087.1">
    <property type="nucleotide sequence ID" value="NZ_CACRUJ010000006.1"/>
</dbReference>
<reference evidence="4 5" key="1">
    <citation type="submission" date="2014-04" db="EMBL/GenBank/DDBJ databases">
        <title>Variable characteristics of bacteriocin-producing Streptococcus salivarius strains isolated from Malaysian subjects.</title>
        <authorList>
            <person name="Philip K."/>
            <person name="Barbour A."/>
        </authorList>
    </citation>
    <scope>NUCLEOTIDE SEQUENCE [LARGE SCALE GENOMIC DNA]</scope>
    <source>
        <strain evidence="4 5">NU10</strain>
    </source>
</reference>
<evidence type="ECO:0000313" key="5">
    <source>
        <dbReference type="Proteomes" id="UP000027855"/>
    </source>
</evidence>
<dbReference type="InterPro" id="IPR027417">
    <property type="entry name" value="P-loop_NTPase"/>
</dbReference>
<comment type="caution">
    <text evidence="4">The sequence shown here is derived from an EMBL/GenBank/DDBJ whole genome shotgun (WGS) entry which is preliminary data.</text>
</comment>
<dbReference type="AlphaFoldDB" id="A0A074JEV5"/>